<accession>A0A316H1Z7</accession>
<dbReference type="InterPro" id="IPR006827">
    <property type="entry name" value="Lant_deHydtase_N"/>
</dbReference>
<dbReference type="Pfam" id="PF04738">
    <property type="entry name" value="Lant_dehydr_N"/>
    <property type="match status" value="2"/>
</dbReference>
<gene>
    <name evidence="3" type="ORF">LX99_04236</name>
</gene>
<feature type="domain" description="Lantibiotic dehydratase N-terminal" evidence="1">
    <location>
        <begin position="36"/>
        <end position="225"/>
    </location>
</feature>
<dbReference type="EMBL" id="QGHA01000011">
    <property type="protein sequence ID" value="PWK72906.1"/>
    <property type="molecule type" value="Genomic_DNA"/>
</dbReference>
<dbReference type="NCBIfam" id="TIGR03891">
    <property type="entry name" value="thiopep_ocin"/>
    <property type="match status" value="1"/>
</dbReference>
<comment type="caution">
    <text evidence="3">The sequence shown here is derived from an EMBL/GenBank/DDBJ whole genome shotgun (WGS) entry which is preliminary data.</text>
</comment>
<dbReference type="AlphaFoldDB" id="A0A316H1Z7"/>
<sequence>MKDEEIYQFKEQLFLRAPFYSFEDYSPAAIGRLLSDRVFLNALFLASPVFYRELEKLNFDRGALNPRQQATLKKYFNRMSFRPTPFGAFSSFGLASWTSGRRGIKLAGAGDALLHVLPSREWIVAADHNAMSASPEVLLAANPTLYRLSSFFRYVRTSWNESGKAGFSVNELPAEPLNEEVIQLCRDSALSLPDLAKYVAERTDSSDGEALEYLNFLIGEQVLLTGPDHGLFASRLPDGRILPGTVPLSGRMSAFWKTLTAFPPNGEISLPRFELELSAINAESNIDFRGNPFYGGLERMAVAGGISTELQVNLLAAISVLRKIVLPYPTPALKKFMTDFRARFEDRRIPLLQAMDPDAGIGYGELYDLAQSCGILDDIAFSEKGTTVRQVEWTAVHRLFLRLWLQNTHRRQADPVDIRPEDVEVLESPGEDYRLPPTLAVMFTCAEDRIVLDNTGGASATSLTGRFSVFSREVERLCQELAADEREANPDVLFAELHQLSDTHVDNINRRMPLYDAVIDINTFPGNTGHLRIPLHDLTLRLEGGELLLESTALGKRIIPRLPTAYNFQHNPLAVFQFLCDLQYRGLQANLTFDLEKLFPGLDFYPRVVTGKVVLSLARWRLNDAELKELTALPLSIGRLHLFRAERGIPRLVSLGLSDQQLVFDLGNDEEAVFFLDCLKDSLPAVIREYLLPDRTVEADGKPLAAQMLALLKRSTTVYGNAVQRFPQNDQVQREFLPGSEWLYLKIYATPEAADRLLVSVVHPFLQLFPEQIRVWFFIRYQDPEPHLRLRVRSTAEQTGRLLGALKEKLAEQGSSVKDVKYEVYRRELERYSPELIEQVELLFKAGSEWVLRKLQEKANGDLQRSDLAAFDLVCRMAVAFLRESELPEFFKWRSESFLREFGGDKKLRVSLDGKYRGYSRELQKILGDALRQQTVAAGHDEAAEIVELIAGLSEASREWGPARRYALLADLLHMQVNRMFNIRQREHEALLFYGLHKACAERIARLKNVGVSP</sequence>
<dbReference type="InterPro" id="IPR023809">
    <property type="entry name" value="Thiopep_bacteriocin_synth_dom"/>
</dbReference>
<feature type="domain" description="Thiopeptide-type bacteriocin biosynthesis" evidence="2">
    <location>
        <begin position="742"/>
        <end position="999"/>
    </location>
</feature>
<name>A0A316H1Z7_9SPHI</name>
<dbReference type="RefSeq" id="WP_109609601.1">
    <property type="nucleotide sequence ID" value="NZ_QGHA01000011.1"/>
</dbReference>
<dbReference type="Proteomes" id="UP000245678">
    <property type="component" value="Unassembled WGS sequence"/>
</dbReference>
<proteinExistence type="predicted"/>
<protein>
    <submittedName>
        <fullName evidence="3">Thiopeptide-type bacteriocin biosynthesis protein</fullName>
    </submittedName>
</protein>
<evidence type="ECO:0000313" key="4">
    <source>
        <dbReference type="Proteomes" id="UP000245678"/>
    </source>
</evidence>
<evidence type="ECO:0000259" key="1">
    <source>
        <dbReference type="Pfam" id="PF04738"/>
    </source>
</evidence>
<evidence type="ECO:0000313" key="3">
    <source>
        <dbReference type="EMBL" id="PWK72906.1"/>
    </source>
</evidence>
<keyword evidence="4" id="KW-1185">Reference proteome</keyword>
<organism evidence="3 4">
    <name type="scientific">Mucilaginibacter oryzae</name>
    <dbReference type="NCBI Taxonomy" id="468058"/>
    <lineage>
        <taxon>Bacteria</taxon>
        <taxon>Pseudomonadati</taxon>
        <taxon>Bacteroidota</taxon>
        <taxon>Sphingobacteriia</taxon>
        <taxon>Sphingobacteriales</taxon>
        <taxon>Sphingobacteriaceae</taxon>
        <taxon>Mucilaginibacter</taxon>
    </lineage>
</organism>
<reference evidence="3 4" key="1">
    <citation type="submission" date="2018-05" db="EMBL/GenBank/DDBJ databases">
        <title>Genomic Encyclopedia of Archaeal and Bacterial Type Strains, Phase II (KMG-II): from individual species to whole genera.</title>
        <authorList>
            <person name="Goeker M."/>
        </authorList>
    </citation>
    <scope>NUCLEOTIDE SEQUENCE [LARGE SCALE GENOMIC DNA]</scope>
    <source>
        <strain evidence="3 4">DSM 19975</strain>
    </source>
</reference>
<evidence type="ECO:0000259" key="2">
    <source>
        <dbReference type="Pfam" id="PF14028"/>
    </source>
</evidence>
<dbReference type="Pfam" id="PF14028">
    <property type="entry name" value="Lant_dehydr_C"/>
    <property type="match status" value="1"/>
</dbReference>
<feature type="domain" description="Lantibiotic dehydratase N-terminal" evidence="1">
    <location>
        <begin position="306"/>
        <end position="670"/>
    </location>
</feature>